<keyword evidence="3" id="KW-1185">Reference proteome</keyword>
<organism evidence="2 3">
    <name type="scientific">Cupriavidus lacunae</name>
    <dbReference type="NCBI Taxonomy" id="2666307"/>
    <lineage>
        <taxon>Bacteria</taxon>
        <taxon>Pseudomonadati</taxon>
        <taxon>Pseudomonadota</taxon>
        <taxon>Betaproteobacteria</taxon>
        <taxon>Burkholderiales</taxon>
        <taxon>Burkholderiaceae</taxon>
        <taxon>Cupriavidus</taxon>
    </lineage>
</organism>
<accession>A0A370NHA7</accession>
<feature type="compositionally biased region" description="Polar residues" evidence="1">
    <location>
        <begin position="1"/>
        <end position="16"/>
    </location>
</feature>
<proteinExistence type="predicted"/>
<dbReference type="Proteomes" id="UP000255165">
    <property type="component" value="Unassembled WGS sequence"/>
</dbReference>
<evidence type="ECO:0000313" key="2">
    <source>
        <dbReference type="EMBL" id="RDK05002.1"/>
    </source>
</evidence>
<name>A0A370NHA7_9BURK</name>
<dbReference type="AlphaFoldDB" id="A0A370NHA7"/>
<evidence type="ECO:0000256" key="1">
    <source>
        <dbReference type="SAM" id="MobiDB-lite"/>
    </source>
</evidence>
<gene>
    <name evidence="2" type="ORF">DN412_39445</name>
</gene>
<evidence type="ECO:0000313" key="3">
    <source>
        <dbReference type="Proteomes" id="UP000255165"/>
    </source>
</evidence>
<comment type="caution">
    <text evidence="2">The sequence shown here is derived from an EMBL/GenBank/DDBJ whole genome shotgun (WGS) entry which is preliminary data.</text>
</comment>
<dbReference type="EMBL" id="QKWJ01000121">
    <property type="protein sequence ID" value="RDK05002.1"/>
    <property type="molecule type" value="Genomic_DNA"/>
</dbReference>
<protein>
    <submittedName>
        <fullName evidence="2">Uncharacterized protein</fullName>
    </submittedName>
</protein>
<reference evidence="3" key="1">
    <citation type="submission" date="2018-06" db="EMBL/GenBank/DDBJ databases">
        <authorList>
            <person name="Feng T."/>
            <person name="Jeon C.O."/>
        </authorList>
    </citation>
    <scope>NUCLEOTIDE SEQUENCE [LARGE SCALE GENOMIC DNA]</scope>
    <source>
        <strain evidence="3">S23</strain>
    </source>
</reference>
<sequence length="65" mass="7175">MQNGTIEVQVQPWRNDSGQKRDGELRQLALPWPDTSSVPLGHTLPPTRVDTAVHPGSQGCIPYKL</sequence>
<feature type="region of interest" description="Disordered" evidence="1">
    <location>
        <begin position="1"/>
        <end position="20"/>
    </location>
</feature>
<dbReference type="RefSeq" id="WP_115216500.1">
    <property type="nucleotide sequence ID" value="NZ_QKWJ01000121.1"/>
</dbReference>